<dbReference type="SUPFAM" id="SSF56784">
    <property type="entry name" value="HAD-like"/>
    <property type="match status" value="1"/>
</dbReference>
<accession>A0AAD5C5E2</accession>
<proteinExistence type="predicted"/>
<dbReference type="EMBL" id="JAMZMK010009574">
    <property type="protein sequence ID" value="KAI7735050.1"/>
    <property type="molecule type" value="Genomic_DNA"/>
</dbReference>
<name>A0AAD5C5E2_AMBAR</name>
<evidence type="ECO:0000256" key="1">
    <source>
        <dbReference type="ARBA" id="ARBA00022842"/>
    </source>
</evidence>
<protein>
    <submittedName>
        <fullName evidence="2">Uncharacterized protein</fullName>
    </submittedName>
</protein>
<dbReference type="InterPro" id="IPR036412">
    <property type="entry name" value="HAD-like_sf"/>
</dbReference>
<dbReference type="InterPro" id="IPR023214">
    <property type="entry name" value="HAD_sf"/>
</dbReference>
<evidence type="ECO:0000313" key="3">
    <source>
        <dbReference type="Proteomes" id="UP001206925"/>
    </source>
</evidence>
<keyword evidence="1" id="KW-0460">Magnesium</keyword>
<organism evidence="2 3">
    <name type="scientific">Ambrosia artemisiifolia</name>
    <name type="common">Common ragweed</name>
    <dbReference type="NCBI Taxonomy" id="4212"/>
    <lineage>
        <taxon>Eukaryota</taxon>
        <taxon>Viridiplantae</taxon>
        <taxon>Streptophyta</taxon>
        <taxon>Embryophyta</taxon>
        <taxon>Tracheophyta</taxon>
        <taxon>Spermatophyta</taxon>
        <taxon>Magnoliopsida</taxon>
        <taxon>eudicotyledons</taxon>
        <taxon>Gunneridae</taxon>
        <taxon>Pentapetalae</taxon>
        <taxon>asterids</taxon>
        <taxon>campanulids</taxon>
        <taxon>Asterales</taxon>
        <taxon>Asteraceae</taxon>
        <taxon>Asteroideae</taxon>
        <taxon>Heliantheae alliance</taxon>
        <taxon>Heliantheae</taxon>
        <taxon>Ambrosia</taxon>
    </lineage>
</organism>
<dbReference type="Gene3D" id="3.40.50.1000">
    <property type="entry name" value="HAD superfamily/HAD-like"/>
    <property type="match status" value="1"/>
</dbReference>
<keyword evidence="3" id="KW-1185">Reference proteome</keyword>
<feature type="non-terminal residue" evidence="2">
    <location>
        <position position="1"/>
    </location>
</feature>
<evidence type="ECO:0000313" key="2">
    <source>
        <dbReference type="EMBL" id="KAI7735050.1"/>
    </source>
</evidence>
<dbReference type="PANTHER" id="PTHR42861">
    <property type="entry name" value="CALCIUM-TRANSPORTING ATPASE"/>
    <property type="match status" value="1"/>
</dbReference>
<dbReference type="AlphaFoldDB" id="A0AAD5C5E2"/>
<gene>
    <name evidence="2" type="ORF">M8C21_025936</name>
</gene>
<reference evidence="2" key="1">
    <citation type="submission" date="2022-06" db="EMBL/GenBank/DDBJ databases">
        <title>Uncovering the hologenomic basis of an extraordinary plant invasion.</title>
        <authorList>
            <person name="Bieker V.C."/>
            <person name="Martin M.D."/>
            <person name="Gilbert T."/>
            <person name="Hodgins K."/>
            <person name="Battlay P."/>
            <person name="Petersen B."/>
            <person name="Wilson J."/>
        </authorList>
    </citation>
    <scope>NUCLEOTIDE SEQUENCE</scope>
    <source>
        <strain evidence="2">AA19_3_7</strain>
        <tissue evidence="2">Leaf</tissue>
    </source>
</reference>
<comment type="caution">
    <text evidence="2">The sequence shown here is derived from an EMBL/GenBank/DDBJ whole genome shotgun (WGS) entry which is preliminary data.</text>
</comment>
<sequence>DPPRKKVRQATEDCRAAGIQGIAATEEICQAIEDCIAAGIKYQLKKLIDLGEVIVMTGDGVNDAAALKLAEIGKVEKEASDMLLLEKEGLYTKATNAWKCSLFRAENKSTSSILATSQAAGWDPPCKEVRQAIEDCRAAGIQLLFVKLPPYF</sequence>
<dbReference type="Proteomes" id="UP001206925">
    <property type="component" value="Unassembled WGS sequence"/>
</dbReference>